<dbReference type="InterPro" id="IPR008906">
    <property type="entry name" value="HATC_C_dom"/>
</dbReference>
<feature type="domain" description="HAT C-terminal dimerisation" evidence="1">
    <location>
        <begin position="75"/>
        <end position="122"/>
    </location>
</feature>
<evidence type="ECO:0000259" key="1">
    <source>
        <dbReference type="Pfam" id="PF05699"/>
    </source>
</evidence>
<protein>
    <recommendedName>
        <fullName evidence="1">HAT C-terminal dimerisation domain-containing protein</fullName>
    </recommendedName>
</protein>
<dbReference type="SUPFAM" id="SSF53098">
    <property type="entry name" value="Ribonuclease H-like"/>
    <property type="match status" value="1"/>
</dbReference>
<organism evidence="2 3">
    <name type="scientific">Portunus trituberculatus</name>
    <name type="common">Swimming crab</name>
    <name type="synonym">Neptunus trituberculatus</name>
    <dbReference type="NCBI Taxonomy" id="210409"/>
    <lineage>
        <taxon>Eukaryota</taxon>
        <taxon>Metazoa</taxon>
        <taxon>Ecdysozoa</taxon>
        <taxon>Arthropoda</taxon>
        <taxon>Crustacea</taxon>
        <taxon>Multicrustacea</taxon>
        <taxon>Malacostraca</taxon>
        <taxon>Eumalacostraca</taxon>
        <taxon>Eucarida</taxon>
        <taxon>Decapoda</taxon>
        <taxon>Pleocyemata</taxon>
        <taxon>Brachyura</taxon>
        <taxon>Eubrachyura</taxon>
        <taxon>Portunoidea</taxon>
        <taxon>Portunidae</taxon>
        <taxon>Portuninae</taxon>
        <taxon>Portunus</taxon>
    </lineage>
</organism>
<evidence type="ECO:0000313" key="2">
    <source>
        <dbReference type="EMBL" id="MPC71174.1"/>
    </source>
</evidence>
<proteinExistence type="predicted"/>
<dbReference type="Pfam" id="PF05699">
    <property type="entry name" value="Dimer_Tnp_hAT"/>
    <property type="match status" value="1"/>
</dbReference>
<dbReference type="EMBL" id="VSRR010032453">
    <property type="protein sequence ID" value="MPC71174.1"/>
    <property type="molecule type" value="Genomic_DNA"/>
</dbReference>
<keyword evidence="3" id="KW-1185">Reference proteome</keyword>
<dbReference type="Proteomes" id="UP000324222">
    <property type="component" value="Unassembled WGS sequence"/>
</dbReference>
<accession>A0A5B7HRR9</accession>
<name>A0A5B7HRR9_PORTR</name>
<dbReference type="InterPro" id="IPR012337">
    <property type="entry name" value="RNaseH-like_sf"/>
</dbReference>
<gene>
    <name evidence="2" type="ORF">E2C01_065444</name>
</gene>
<evidence type="ECO:0000313" key="3">
    <source>
        <dbReference type="Proteomes" id="UP000324222"/>
    </source>
</evidence>
<comment type="caution">
    <text evidence="2">The sequence shown here is derived from an EMBL/GenBank/DDBJ whole genome shotgun (WGS) entry which is preliminary data.</text>
</comment>
<reference evidence="2 3" key="1">
    <citation type="submission" date="2019-05" db="EMBL/GenBank/DDBJ databases">
        <title>Another draft genome of Portunus trituberculatus and its Hox gene families provides insights of decapod evolution.</title>
        <authorList>
            <person name="Jeong J.-H."/>
            <person name="Song I."/>
            <person name="Kim S."/>
            <person name="Choi T."/>
            <person name="Kim D."/>
            <person name="Ryu S."/>
            <person name="Kim W."/>
        </authorList>
    </citation>
    <scope>NUCLEOTIDE SEQUENCE [LARGE SCALE GENOMIC DNA]</scope>
    <source>
        <tissue evidence="2">Muscle</tissue>
    </source>
</reference>
<sequence>MDPTTRANMPSMSDLMDELPRISNMYDKQVVDNEWRNVQFYKFPDHVKDTNNDICQFYAHLMTLKDAMGNFQYRTFATFALNVLSLPTSNADVERLFSKLNLIKRKQRNCLHLNTIKSLIALSEISHQQGDCRTFEPDSEMLLCLRN</sequence>
<dbReference type="AlphaFoldDB" id="A0A5B7HRR9"/>
<dbReference type="GO" id="GO:0046983">
    <property type="term" value="F:protein dimerization activity"/>
    <property type="evidence" value="ECO:0007669"/>
    <property type="project" value="InterPro"/>
</dbReference>